<sequence length="116" mass="13734">MSPPRALRPETSLLPPNTSPDVPVASLEKQEIGRTLLHVLSPHPKRRLRTEEELKWRTEEERRTLELRSGRLNEERLLIERWSFDLKRNDLQCQRMKKNNAGPEELEENQMVKLES</sequence>
<gene>
    <name evidence="2" type="ORF">CMV_011732</name>
</gene>
<keyword evidence="3" id="KW-1185">Reference proteome</keyword>
<reference evidence="2" key="1">
    <citation type="submission" date="2020-03" db="EMBL/GenBank/DDBJ databases">
        <title>Castanea mollissima Vanexum genome sequencing.</title>
        <authorList>
            <person name="Staton M."/>
        </authorList>
    </citation>
    <scope>NUCLEOTIDE SEQUENCE</scope>
    <source>
        <tissue evidence="2">Leaf</tissue>
    </source>
</reference>
<comment type="caution">
    <text evidence="2">The sequence shown here is derived from an EMBL/GenBank/DDBJ whole genome shotgun (WGS) entry which is preliminary data.</text>
</comment>
<proteinExistence type="predicted"/>
<accession>A0A8J4VNX4</accession>
<dbReference type="Proteomes" id="UP000737018">
    <property type="component" value="Unassembled WGS sequence"/>
</dbReference>
<feature type="region of interest" description="Disordered" evidence="1">
    <location>
        <begin position="96"/>
        <end position="116"/>
    </location>
</feature>
<organism evidence="2 3">
    <name type="scientific">Castanea mollissima</name>
    <name type="common">Chinese chestnut</name>
    <dbReference type="NCBI Taxonomy" id="60419"/>
    <lineage>
        <taxon>Eukaryota</taxon>
        <taxon>Viridiplantae</taxon>
        <taxon>Streptophyta</taxon>
        <taxon>Embryophyta</taxon>
        <taxon>Tracheophyta</taxon>
        <taxon>Spermatophyta</taxon>
        <taxon>Magnoliopsida</taxon>
        <taxon>eudicotyledons</taxon>
        <taxon>Gunneridae</taxon>
        <taxon>Pentapetalae</taxon>
        <taxon>rosids</taxon>
        <taxon>fabids</taxon>
        <taxon>Fagales</taxon>
        <taxon>Fagaceae</taxon>
        <taxon>Castanea</taxon>
    </lineage>
</organism>
<dbReference type="AlphaFoldDB" id="A0A8J4VNX4"/>
<dbReference type="EMBL" id="JRKL02001448">
    <property type="protein sequence ID" value="KAF3963927.1"/>
    <property type="molecule type" value="Genomic_DNA"/>
</dbReference>
<protein>
    <submittedName>
        <fullName evidence="2">Uncharacterized protein</fullName>
    </submittedName>
</protein>
<evidence type="ECO:0000313" key="3">
    <source>
        <dbReference type="Proteomes" id="UP000737018"/>
    </source>
</evidence>
<feature type="region of interest" description="Disordered" evidence="1">
    <location>
        <begin position="1"/>
        <end position="23"/>
    </location>
</feature>
<evidence type="ECO:0000313" key="2">
    <source>
        <dbReference type="EMBL" id="KAF3963927.1"/>
    </source>
</evidence>
<name>A0A8J4VNX4_9ROSI</name>
<evidence type="ECO:0000256" key="1">
    <source>
        <dbReference type="SAM" id="MobiDB-lite"/>
    </source>
</evidence>